<feature type="transmembrane region" description="Helical" evidence="1">
    <location>
        <begin position="27"/>
        <end position="44"/>
    </location>
</feature>
<name>A0ABN2JS66_9ACTN</name>
<gene>
    <name evidence="2" type="ORF">GCM10009681_04740</name>
</gene>
<comment type="caution">
    <text evidence="2">The sequence shown here is derived from an EMBL/GenBank/DDBJ whole genome shotgun (WGS) entry which is preliminary data.</text>
</comment>
<reference evidence="2 3" key="1">
    <citation type="journal article" date="2019" name="Int. J. Syst. Evol. Microbiol.">
        <title>The Global Catalogue of Microorganisms (GCM) 10K type strain sequencing project: providing services to taxonomists for standard genome sequencing and annotation.</title>
        <authorList>
            <consortium name="The Broad Institute Genomics Platform"/>
            <consortium name="The Broad Institute Genome Sequencing Center for Infectious Disease"/>
            <person name="Wu L."/>
            <person name="Ma J."/>
        </authorList>
    </citation>
    <scope>NUCLEOTIDE SEQUENCE [LARGE SCALE GENOMIC DNA]</scope>
    <source>
        <strain evidence="2 3">JCM 13249</strain>
    </source>
</reference>
<dbReference type="EMBL" id="BAAALS010000002">
    <property type="protein sequence ID" value="GAA1737180.1"/>
    <property type="molecule type" value="Genomic_DNA"/>
</dbReference>
<accession>A0ABN2JS66</accession>
<organism evidence="2 3">
    <name type="scientific">Luedemannella helvata</name>
    <dbReference type="NCBI Taxonomy" id="349315"/>
    <lineage>
        <taxon>Bacteria</taxon>
        <taxon>Bacillati</taxon>
        <taxon>Actinomycetota</taxon>
        <taxon>Actinomycetes</taxon>
        <taxon>Micromonosporales</taxon>
        <taxon>Micromonosporaceae</taxon>
        <taxon>Luedemannella</taxon>
    </lineage>
</organism>
<feature type="transmembrane region" description="Helical" evidence="1">
    <location>
        <begin position="92"/>
        <end position="111"/>
    </location>
</feature>
<evidence type="ECO:0000313" key="2">
    <source>
        <dbReference type="EMBL" id="GAA1737180.1"/>
    </source>
</evidence>
<feature type="transmembrane region" description="Helical" evidence="1">
    <location>
        <begin position="51"/>
        <end position="72"/>
    </location>
</feature>
<protein>
    <submittedName>
        <fullName evidence="2">Uncharacterized protein</fullName>
    </submittedName>
</protein>
<proteinExistence type="predicted"/>
<evidence type="ECO:0000256" key="1">
    <source>
        <dbReference type="SAM" id="Phobius"/>
    </source>
</evidence>
<keyword evidence="1" id="KW-0472">Membrane</keyword>
<keyword evidence="3" id="KW-1185">Reference proteome</keyword>
<keyword evidence="1" id="KW-0812">Transmembrane</keyword>
<sequence>MALAAVAVGGVIAIAAAEGPYEPFESVMGIALAVIFAVLYRPPTPARAAEAWVRSAAAAAAGALVLCLILSFPVDQIVRGLASAPDAADLPISWVLSALWLVGFLNLIVVLRFTLLRVPVAIEEGSAPTSV</sequence>
<dbReference type="Proteomes" id="UP001500655">
    <property type="component" value="Unassembled WGS sequence"/>
</dbReference>
<keyword evidence="1" id="KW-1133">Transmembrane helix</keyword>
<evidence type="ECO:0000313" key="3">
    <source>
        <dbReference type="Proteomes" id="UP001500655"/>
    </source>
</evidence>